<dbReference type="InterPro" id="IPR007730">
    <property type="entry name" value="SPOR-like_dom"/>
</dbReference>
<dbReference type="Pfam" id="PF05036">
    <property type="entry name" value="SPOR"/>
    <property type="match status" value="1"/>
</dbReference>
<feature type="transmembrane region" description="Helical" evidence="1">
    <location>
        <begin position="12"/>
        <end position="30"/>
    </location>
</feature>
<dbReference type="SUPFAM" id="SSF110997">
    <property type="entry name" value="Sporulation related repeat"/>
    <property type="match status" value="1"/>
</dbReference>
<evidence type="ECO:0000313" key="3">
    <source>
        <dbReference type="EMBL" id="OUS41396.1"/>
    </source>
</evidence>
<dbReference type="InterPro" id="IPR052521">
    <property type="entry name" value="Cell_div_SPOR-domain"/>
</dbReference>
<proteinExistence type="predicted"/>
<evidence type="ECO:0000313" key="4">
    <source>
        <dbReference type="Proteomes" id="UP000227088"/>
    </source>
</evidence>
<protein>
    <recommendedName>
        <fullName evidence="2">SPOR domain-containing protein</fullName>
    </recommendedName>
</protein>
<dbReference type="EMBL" id="MABE01000070">
    <property type="protein sequence ID" value="OUS41396.1"/>
    <property type="molecule type" value="Genomic_DNA"/>
</dbReference>
<evidence type="ECO:0000259" key="2">
    <source>
        <dbReference type="PROSITE" id="PS51724"/>
    </source>
</evidence>
<dbReference type="Gene3D" id="3.30.70.1070">
    <property type="entry name" value="Sporulation related repeat"/>
    <property type="match status" value="1"/>
</dbReference>
<accession>A0A1Y5HVR4</accession>
<name>A0A1Y5HVR4_OLEAN</name>
<dbReference type="GO" id="GO:0042834">
    <property type="term" value="F:peptidoglycan binding"/>
    <property type="evidence" value="ECO:0007669"/>
    <property type="project" value="InterPro"/>
</dbReference>
<dbReference type="PROSITE" id="PS51724">
    <property type="entry name" value="SPOR"/>
    <property type="match status" value="1"/>
</dbReference>
<dbReference type="PANTHER" id="PTHR38687">
    <property type="entry name" value="CELL DIVISION PROTEIN DEDD-RELATED"/>
    <property type="match status" value="1"/>
</dbReference>
<gene>
    <name evidence="3" type="ORF">A9R00_01140</name>
</gene>
<dbReference type="Proteomes" id="UP000227088">
    <property type="component" value="Unassembled WGS sequence"/>
</dbReference>
<keyword evidence="1" id="KW-1133">Transmembrane helix</keyword>
<feature type="domain" description="SPOR" evidence="2">
    <location>
        <begin position="102"/>
        <end position="181"/>
    </location>
</feature>
<reference evidence="4" key="1">
    <citation type="journal article" date="2017" name="Proc. Natl. Acad. Sci. U.S.A.">
        <title>Simulation of Deepwater Horizon oil plume reveals substrate specialization within a complex community of hydrocarbon degraders.</title>
        <authorList>
            <person name="Hu P."/>
            <person name="Dubinsky E.A."/>
            <person name="Probst A.J."/>
            <person name="Wang J."/>
            <person name="Sieber C.M.K."/>
            <person name="Tom L.M."/>
            <person name="Gardinali P."/>
            <person name="Banfield J.F."/>
            <person name="Atlas R.M."/>
            <person name="Andersen G.L."/>
        </authorList>
    </citation>
    <scope>NUCLEOTIDE SEQUENCE [LARGE SCALE GENOMIC DNA]</scope>
</reference>
<organism evidence="3 4">
    <name type="scientific">Oleispira antarctica</name>
    <dbReference type="NCBI Taxonomy" id="188908"/>
    <lineage>
        <taxon>Bacteria</taxon>
        <taxon>Pseudomonadati</taxon>
        <taxon>Pseudomonadota</taxon>
        <taxon>Gammaproteobacteria</taxon>
        <taxon>Oceanospirillales</taxon>
        <taxon>Oceanospirillaceae</taxon>
        <taxon>Oleispira</taxon>
    </lineage>
</organism>
<sequence>MSESISRIPKIVWLLTPILAVSFVAFLAFLKTVPSGDELDAVKGDAKKVLQTGVDRAKEEAQKEVEKQVSKPAYDFYKLLENSDVPVPKAEESHYKSTPKSDVAKYQYSLQAASFRSGEQADTLKVNLIMENLDASVEQVDVKGTPYFRVMVGPFFNRSKMNKAQDILANHRINALVIKKPISSSAKK</sequence>
<evidence type="ECO:0000256" key="1">
    <source>
        <dbReference type="SAM" id="Phobius"/>
    </source>
</evidence>
<dbReference type="AlphaFoldDB" id="A0A1Y5HVR4"/>
<comment type="caution">
    <text evidence="3">The sequence shown here is derived from an EMBL/GenBank/DDBJ whole genome shotgun (WGS) entry which is preliminary data.</text>
</comment>
<keyword evidence="1" id="KW-0472">Membrane</keyword>
<keyword evidence="1" id="KW-0812">Transmembrane</keyword>
<dbReference type="InterPro" id="IPR036680">
    <property type="entry name" value="SPOR-like_sf"/>
</dbReference>